<evidence type="ECO:0000313" key="3">
    <source>
        <dbReference type="Proteomes" id="UP000031668"/>
    </source>
</evidence>
<sequence>MSATLLPKKSILSASVTDIRIQPHTECEDTQSIESFESQESFQEESFGEEDSGSHALRSLRKRFADISEDEAIINCNYILSLDFFCALRKGFLTHGTLYIGLECFYFVSKLRKDKIKKENFLNLVPNSIKIVTTDSTVLYVFYQYSFTSFTARNYPFHLIRFTIKNFEENLIKEHAKNTCLIQFKEKYPNNILTSPNKILNMGSQILSSWSSQTINSDSESFPDLRNHEGEVLEKQPKSNFRICSCQQLAHVLQNKVKPYIIGV</sequence>
<keyword evidence="3" id="KW-1185">Reference proteome</keyword>
<evidence type="ECO:0000313" key="2">
    <source>
        <dbReference type="EMBL" id="KII65417.1"/>
    </source>
</evidence>
<evidence type="ECO:0000313" key="1">
    <source>
        <dbReference type="EMBL" id="KII60607.1"/>
    </source>
</evidence>
<name>A0A0C2MUQ9_THEKT</name>
<dbReference type="Proteomes" id="UP000031668">
    <property type="component" value="Unassembled WGS sequence"/>
</dbReference>
<proteinExistence type="predicted"/>
<dbReference type="EMBL" id="JWZT01005556">
    <property type="protein sequence ID" value="KII60607.1"/>
    <property type="molecule type" value="Genomic_DNA"/>
</dbReference>
<gene>
    <name evidence="1" type="ORF">RF11_07370</name>
    <name evidence="2" type="ORF">RF11_09944</name>
</gene>
<comment type="caution">
    <text evidence="2">The sequence shown here is derived from an EMBL/GenBank/DDBJ whole genome shotgun (WGS) entry which is preliminary data.</text>
</comment>
<organism evidence="2 3">
    <name type="scientific">Thelohanellus kitauei</name>
    <name type="common">Myxosporean</name>
    <dbReference type="NCBI Taxonomy" id="669202"/>
    <lineage>
        <taxon>Eukaryota</taxon>
        <taxon>Metazoa</taxon>
        <taxon>Cnidaria</taxon>
        <taxon>Myxozoa</taxon>
        <taxon>Myxosporea</taxon>
        <taxon>Bivalvulida</taxon>
        <taxon>Platysporina</taxon>
        <taxon>Myxobolidae</taxon>
        <taxon>Thelohanellus</taxon>
    </lineage>
</organism>
<dbReference type="EMBL" id="JWZT01003853">
    <property type="protein sequence ID" value="KII65417.1"/>
    <property type="molecule type" value="Genomic_DNA"/>
</dbReference>
<accession>A0A0C2MUQ9</accession>
<dbReference type="AlphaFoldDB" id="A0A0C2MUQ9"/>
<protein>
    <recommendedName>
        <fullName evidence="4">GRAM domain-containing protein</fullName>
    </recommendedName>
</protein>
<evidence type="ECO:0008006" key="4">
    <source>
        <dbReference type="Google" id="ProtNLM"/>
    </source>
</evidence>
<reference evidence="2 3" key="1">
    <citation type="journal article" date="2014" name="Genome Biol. Evol.">
        <title>The genome of the myxosporean Thelohanellus kitauei shows adaptations to nutrient acquisition within its fish host.</title>
        <authorList>
            <person name="Yang Y."/>
            <person name="Xiong J."/>
            <person name="Zhou Z."/>
            <person name="Huo F."/>
            <person name="Miao W."/>
            <person name="Ran C."/>
            <person name="Liu Y."/>
            <person name="Zhang J."/>
            <person name="Feng J."/>
            <person name="Wang M."/>
            <person name="Wang M."/>
            <person name="Wang L."/>
            <person name="Yao B."/>
        </authorList>
    </citation>
    <scope>NUCLEOTIDE SEQUENCE [LARGE SCALE GENOMIC DNA]</scope>
    <source>
        <strain evidence="2">Wuqing</strain>
    </source>
</reference>